<feature type="region of interest" description="Disordered" evidence="1">
    <location>
        <begin position="75"/>
        <end position="96"/>
    </location>
</feature>
<accession>A0AAU8T4X1</accession>
<proteinExistence type="predicted"/>
<dbReference type="Proteomes" id="UP000032614">
    <property type="component" value="Chromosome 1"/>
</dbReference>
<dbReference type="EMBL" id="CP010026">
    <property type="protein sequence ID" value="AJZ58807.1"/>
    <property type="molecule type" value="Genomic_DNA"/>
</dbReference>
<name>A0AAU8T4X1_9BURK</name>
<dbReference type="KEGG" id="bfn:OI25_3086"/>
<evidence type="ECO:0000256" key="1">
    <source>
        <dbReference type="SAM" id="MobiDB-lite"/>
    </source>
</evidence>
<organism evidence="2 3">
    <name type="scientific">Paraburkholderia fungorum</name>
    <dbReference type="NCBI Taxonomy" id="134537"/>
    <lineage>
        <taxon>Bacteria</taxon>
        <taxon>Pseudomonadati</taxon>
        <taxon>Pseudomonadota</taxon>
        <taxon>Betaproteobacteria</taxon>
        <taxon>Burkholderiales</taxon>
        <taxon>Burkholderiaceae</taxon>
        <taxon>Paraburkholderia</taxon>
    </lineage>
</organism>
<sequence length="96" mass="10583">MDTLQETLKDVQLRLSVAHRKRLTHKDMAELARVSPRALGEWMRGATAPAGMTALLRLLSQLPLDQVGEVLLQWQHDESEDTTGGDASEDARPGGH</sequence>
<reference evidence="2 3" key="1">
    <citation type="journal article" date="2015" name="Genome Announc.">
        <title>Complete genome sequences for 59 burkholderia isolates, both pathogenic and near neighbor.</title>
        <authorList>
            <person name="Johnson S.L."/>
            <person name="Bishop-Lilly K.A."/>
            <person name="Ladner J.T."/>
            <person name="Daligault H.E."/>
            <person name="Davenport K.W."/>
            <person name="Jaissle J."/>
            <person name="Frey K.G."/>
            <person name="Koroleva G.I."/>
            <person name="Bruce D.C."/>
            <person name="Coyne S.R."/>
            <person name="Broomall S.M."/>
            <person name="Li P.E."/>
            <person name="Teshima H."/>
            <person name="Gibbons H.S."/>
            <person name="Palacios G.F."/>
            <person name="Rosenzweig C.N."/>
            <person name="Redden C.L."/>
            <person name="Xu Y."/>
            <person name="Minogue T.D."/>
            <person name="Chain P.S."/>
        </authorList>
    </citation>
    <scope>NUCLEOTIDE SEQUENCE [LARGE SCALE GENOMIC DNA]</scope>
    <source>
        <strain evidence="2 3">ATCC BAA-463</strain>
    </source>
</reference>
<gene>
    <name evidence="2" type="ORF">OI25_3086</name>
</gene>
<evidence type="ECO:0000313" key="3">
    <source>
        <dbReference type="Proteomes" id="UP000032614"/>
    </source>
</evidence>
<protein>
    <recommendedName>
        <fullName evidence="4">HTH cro/C1-type domain-containing protein</fullName>
    </recommendedName>
</protein>
<dbReference type="AlphaFoldDB" id="A0AAU8T4X1"/>
<evidence type="ECO:0008006" key="4">
    <source>
        <dbReference type="Google" id="ProtNLM"/>
    </source>
</evidence>
<evidence type="ECO:0000313" key="2">
    <source>
        <dbReference type="EMBL" id="AJZ58807.1"/>
    </source>
</evidence>